<dbReference type="InterPro" id="IPR007182">
    <property type="entry name" value="MnhB"/>
</dbReference>
<dbReference type="EMBL" id="LJUJ01000005">
    <property type="protein sequence ID" value="KPK64151.1"/>
    <property type="molecule type" value="Genomic_DNA"/>
</dbReference>
<feature type="transmembrane region" description="Helical" evidence="7">
    <location>
        <begin position="7"/>
        <end position="28"/>
    </location>
</feature>
<dbReference type="PATRIC" id="fig|1703779.3.peg.859"/>
<evidence type="ECO:0000259" key="8">
    <source>
        <dbReference type="Pfam" id="PF04039"/>
    </source>
</evidence>
<keyword evidence="4 7" id="KW-0812">Transmembrane</keyword>
<feature type="transmembrane region" description="Helical" evidence="7">
    <location>
        <begin position="75"/>
        <end position="99"/>
    </location>
</feature>
<reference evidence="9 10" key="1">
    <citation type="journal article" date="2015" name="Microbiome">
        <title>Genomic resolution of linkages in carbon, nitrogen, and sulfur cycling among widespread estuary sediment bacteria.</title>
        <authorList>
            <person name="Baker B.J."/>
            <person name="Lazar C.S."/>
            <person name="Teske A.P."/>
            <person name="Dick G.J."/>
        </authorList>
    </citation>
    <scope>NUCLEOTIDE SEQUENCE [LARGE SCALE GENOMIC DNA]</scope>
    <source>
        <strain evidence="9">SM23_42</strain>
    </source>
</reference>
<sequence>MKGMSLIVKTITNVMIGFIFIYGVYIILHGHLTPGGGFAGGVIIAGALVLRVLAYGSEAGAEKRSETRASIFESIGALLFVGIAIAGLMLAGVFFRNFLPKGVPLNLLSGGIIPFCNIAISFKVGAGLFSIFLSLAAVKYVMKD</sequence>
<dbReference type="PANTHER" id="PTHR33932">
    <property type="entry name" value="NA(+)/H(+) ANTIPORTER SUBUNIT B"/>
    <property type="match status" value="1"/>
</dbReference>
<keyword evidence="3" id="KW-1003">Cell membrane</keyword>
<dbReference type="NCBIfam" id="NF006248">
    <property type="entry name" value="PRK08386.1"/>
    <property type="match status" value="1"/>
</dbReference>
<evidence type="ECO:0000256" key="1">
    <source>
        <dbReference type="ARBA" id="ARBA00004651"/>
    </source>
</evidence>
<dbReference type="Pfam" id="PF04039">
    <property type="entry name" value="MnhB"/>
    <property type="match status" value="1"/>
</dbReference>
<gene>
    <name evidence="9" type="ORF">AMJ83_03920</name>
</gene>
<feature type="transmembrane region" description="Helical" evidence="7">
    <location>
        <begin position="34"/>
        <end position="54"/>
    </location>
</feature>
<evidence type="ECO:0000256" key="6">
    <source>
        <dbReference type="ARBA" id="ARBA00023136"/>
    </source>
</evidence>
<name>A0A0S8FTW4_UNCW3</name>
<evidence type="ECO:0000256" key="2">
    <source>
        <dbReference type="ARBA" id="ARBA00009425"/>
    </source>
</evidence>
<keyword evidence="5 7" id="KW-1133">Transmembrane helix</keyword>
<evidence type="ECO:0000256" key="3">
    <source>
        <dbReference type="ARBA" id="ARBA00022475"/>
    </source>
</evidence>
<organism evidence="9 10">
    <name type="scientific">candidate division WOR_3 bacterium SM23_42</name>
    <dbReference type="NCBI Taxonomy" id="1703779"/>
    <lineage>
        <taxon>Bacteria</taxon>
        <taxon>Bacteria division WOR-3</taxon>
    </lineage>
</organism>
<evidence type="ECO:0000313" key="9">
    <source>
        <dbReference type="EMBL" id="KPK64151.1"/>
    </source>
</evidence>
<keyword evidence="6 7" id="KW-0472">Membrane</keyword>
<evidence type="ECO:0000256" key="5">
    <source>
        <dbReference type="ARBA" id="ARBA00022989"/>
    </source>
</evidence>
<evidence type="ECO:0000256" key="4">
    <source>
        <dbReference type="ARBA" id="ARBA00022692"/>
    </source>
</evidence>
<comment type="similarity">
    <text evidence="2">Belongs to the CPA3 antiporters (TC 2.A.63) subunit B family.</text>
</comment>
<proteinExistence type="inferred from homology"/>
<dbReference type="PANTHER" id="PTHR33932:SF4">
    <property type="entry name" value="NA(+)_H(+) ANTIPORTER SUBUNIT B"/>
    <property type="match status" value="1"/>
</dbReference>
<comment type="caution">
    <text evidence="9">The sequence shown here is derived from an EMBL/GenBank/DDBJ whole genome shotgun (WGS) entry which is preliminary data.</text>
</comment>
<feature type="transmembrane region" description="Helical" evidence="7">
    <location>
        <begin position="111"/>
        <end position="138"/>
    </location>
</feature>
<comment type="subcellular location">
    <subcellularLocation>
        <location evidence="1">Cell membrane</location>
        <topology evidence="1">Multi-pass membrane protein</topology>
    </subcellularLocation>
</comment>
<dbReference type="STRING" id="1703779.AMJ83_03920"/>
<dbReference type="Proteomes" id="UP000051373">
    <property type="component" value="Unassembled WGS sequence"/>
</dbReference>
<dbReference type="InterPro" id="IPR050622">
    <property type="entry name" value="CPA3_antiporter_subunitB"/>
</dbReference>
<feature type="domain" description="Na+/H+ antiporter MnhB subunit-related protein" evidence="8">
    <location>
        <begin position="7"/>
        <end position="128"/>
    </location>
</feature>
<accession>A0A0S8FTW4</accession>
<protein>
    <recommendedName>
        <fullName evidence="8">Na+/H+ antiporter MnhB subunit-related protein domain-containing protein</fullName>
    </recommendedName>
</protein>
<dbReference type="GO" id="GO:0005886">
    <property type="term" value="C:plasma membrane"/>
    <property type="evidence" value="ECO:0007669"/>
    <property type="project" value="UniProtKB-SubCell"/>
</dbReference>
<dbReference type="AlphaFoldDB" id="A0A0S8FTW4"/>
<evidence type="ECO:0000313" key="10">
    <source>
        <dbReference type="Proteomes" id="UP000051373"/>
    </source>
</evidence>
<evidence type="ECO:0000256" key="7">
    <source>
        <dbReference type="SAM" id="Phobius"/>
    </source>
</evidence>